<sequence length="171" mass="17650">MKSKLLMSAIAMPAALALGTSAFAQDTTPPPAAAPPAAERMETTPAPTTVTPAPGAAAETTATGAFATAQSADEWRSSRLVGTAVYNEANERVGDISELVLDDNGQIEHVVIGVGGFLGIGEKLVAVSFKDLNIAREENGNARVTMNTTKEALQNAPDYKYHTTGGMGTSD</sequence>
<dbReference type="SUPFAM" id="SSF50346">
    <property type="entry name" value="PRC-barrel domain"/>
    <property type="match status" value="1"/>
</dbReference>
<evidence type="ECO:0000313" key="4">
    <source>
        <dbReference type="EMBL" id="AHB49328.1"/>
    </source>
</evidence>
<feature type="compositionally biased region" description="Low complexity" evidence="1">
    <location>
        <begin position="35"/>
        <end position="54"/>
    </location>
</feature>
<feature type="chain" id="PRO_5004740608" evidence="2">
    <location>
        <begin position="25"/>
        <end position="171"/>
    </location>
</feature>
<accession>V5SFN1</accession>
<dbReference type="STRING" id="1029756.W911_14385"/>
<dbReference type="InterPro" id="IPR027275">
    <property type="entry name" value="PRC-brl_dom"/>
</dbReference>
<protein>
    <submittedName>
        <fullName evidence="4">Photosystem reaction center subunit H</fullName>
    </submittedName>
</protein>
<feature type="domain" description="PRC-barrel" evidence="3">
    <location>
        <begin position="74"/>
        <end position="152"/>
    </location>
</feature>
<reference evidence="4 5" key="1">
    <citation type="journal article" date="2014" name="Genome Announc.">
        <title>Complete Genome Sequence of Hyphomicrobium nitrativorans Strain NL23, a Denitrifying Bacterium Isolated from Biofilm of a Methanol-Fed Denitrification System Treating Seawater at the Montreal Biodome.</title>
        <authorList>
            <person name="Martineau C."/>
            <person name="Villeneuve C."/>
            <person name="Mauffrey F."/>
            <person name="Villemur R."/>
        </authorList>
    </citation>
    <scope>NUCLEOTIDE SEQUENCE [LARGE SCALE GENOMIC DNA]</scope>
    <source>
        <strain evidence="4">NL23</strain>
    </source>
</reference>
<keyword evidence="5" id="KW-1185">Reference proteome</keyword>
<dbReference type="PANTHER" id="PTHR36505">
    <property type="entry name" value="BLR1072 PROTEIN"/>
    <property type="match status" value="1"/>
</dbReference>
<dbReference type="InterPro" id="IPR011033">
    <property type="entry name" value="PRC_barrel-like_sf"/>
</dbReference>
<name>V5SFN1_9HYPH</name>
<dbReference type="EMBL" id="CP006912">
    <property type="protein sequence ID" value="AHB49328.1"/>
    <property type="molecule type" value="Genomic_DNA"/>
</dbReference>
<dbReference type="Pfam" id="PF05239">
    <property type="entry name" value="PRC"/>
    <property type="match status" value="1"/>
</dbReference>
<evidence type="ECO:0000256" key="1">
    <source>
        <dbReference type="SAM" id="MobiDB-lite"/>
    </source>
</evidence>
<gene>
    <name evidence="4" type="ORF">W911_14385</name>
</gene>
<feature type="region of interest" description="Disordered" evidence="1">
    <location>
        <begin position="26"/>
        <end position="54"/>
    </location>
</feature>
<proteinExistence type="predicted"/>
<evidence type="ECO:0000259" key="3">
    <source>
        <dbReference type="Pfam" id="PF05239"/>
    </source>
</evidence>
<dbReference type="HOGENOM" id="CLU_091638_2_1_5"/>
<evidence type="ECO:0000256" key="2">
    <source>
        <dbReference type="SAM" id="SignalP"/>
    </source>
</evidence>
<dbReference type="AlphaFoldDB" id="V5SFN1"/>
<evidence type="ECO:0000313" key="5">
    <source>
        <dbReference type="Proteomes" id="UP000018542"/>
    </source>
</evidence>
<dbReference type="PANTHER" id="PTHR36505:SF1">
    <property type="entry name" value="BLR1072 PROTEIN"/>
    <property type="match status" value="1"/>
</dbReference>
<dbReference type="RefSeq" id="WP_023788191.1">
    <property type="nucleotide sequence ID" value="NC_022997.1"/>
</dbReference>
<keyword evidence="2" id="KW-0732">Signal</keyword>
<feature type="signal peptide" evidence="2">
    <location>
        <begin position="1"/>
        <end position="24"/>
    </location>
</feature>
<dbReference type="Proteomes" id="UP000018542">
    <property type="component" value="Chromosome"/>
</dbReference>
<dbReference type="KEGG" id="hni:W911_14385"/>
<dbReference type="Gene3D" id="2.30.30.240">
    <property type="entry name" value="PRC-barrel domain"/>
    <property type="match status" value="1"/>
</dbReference>
<dbReference type="OrthoDB" id="7274881at2"/>
<dbReference type="PATRIC" id="fig|1029756.8.peg.2994"/>
<organism evidence="4 5">
    <name type="scientific">Hyphomicrobium nitrativorans NL23</name>
    <dbReference type="NCBI Taxonomy" id="1029756"/>
    <lineage>
        <taxon>Bacteria</taxon>
        <taxon>Pseudomonadati</taxon>
        <taxon>Pseudomonadota</taxon>
        <taxon>Alphaproteobacteria</taxon>
        <taxon>Hyphomicrobiales</taxon>
        <taxon>Hyphomicrobiaceae</taxon>
        <taxon>Hyphomicrobium</taxon>
    </lineage>
</organism>